<dbReference type="STRING" id="1685379.AVO45_02335"/>
<dbReference type="Gene3D" id="2.40.160.50">
    <property type="entry name" value="membrane protein fhac: a member of the omp85/tpsb transporter family"/>
    <property type="match status" value="1"/>
</dbReference>
<dbReference type="OrthoDB" id="5523607at2"/>
<keyword evidence="5" id="KW-1185">Reference proteome</keyword>
<comment type="caution">
    <text evidence="4">The sequence shown here is derived from an EMBL/GenBank/DDBJ whole genome shotgun (WGS) entry which is preliminary data.</text>
</comment>
<accession>A0A117KHF6</accession>
<evidence type="ECO:0000259" key="3">
    <source>
        <dbReference type="Pfam" id="PF01103"/>
    </source>
</evidence>
<dbReference type="GO" id="GO:0019867">
    <property type="term" value="C:outer membrane"/>
    <property type="evidence" value="ECO:0007669"/>
    <property type="project" value="InterPro"/>
</dbReference>
<sequence length="361" mass="38861">MITSLASVAAAQDANGVIEKHVEALDDYAEDETVGFRQGSVVVAPIPFSNPTIGSGLVLGAGYLFQLDEGSDPSVIGAGGLRSDNGSTAAAGAFKLKLDNNRWIIEALYGQADVQYDLFTGIGVIPIRQDGILGRLSLSYGVTPDFSFGATFRYLDTTITPAFAGLPPIPPPFDQFLNVEVANVGVVSDWDTRDDTIYPTSGQVLHFEAFQGYGLSGLVRDYSKSYVNYTFYLSPWAEGVIASRLSVCAASSETPFFDQCGIGTVDSFRGFSATQLLDFRSASLQVELRQRLGERIGLIAFAGAGQTGQSFSDLEAGGTHSAYGVGARYRVSKKFPLDFSIDLSRNDQQEDNLYIYVGQRF</sequence>
<reference evidence="5" key="1">
    <citation type="submission" date="2015-12" db="EMBL/GenBank/DDBJ databases">
        <authorList>
            <person name="Zhang G."/>
            <person name="Stingl U."/>
        </authorList>
    </citation>
    <scope>NUCLEOTIDE SEQUENCE [LARGE SCALE GENOMIC DNA]</scope>
    <source>
        <strain evidence="5">ZGT118</strain>
    </source>
</reference>
<dbReference type="Pfam" id="PF01103">
    <property type="entry name" value="Omp85"/>
    <property type="match status" value="1"/>
</dbReference>
<keyword evidence="2" id="KW-0472">Membrane</keyword>
<comment type="subcellular location">
    <subcellularLocation>
        <location evidence="1">Membrane</location>
    </subcellularLocation>
</comment>
<evidence type="ECO:0000313" key="5">
    <source>
        <dbReference type="Proteomes" id="UP000053791"/>
    </source>
</evidence>
<dbReference type="Proteomes" id="UP000053791">
    <property type="component" value="Unassembled WGS sequence"/>
</dbReference>
<name>A0A117KHF6_9RHOB</name>
<evidence type="ECO:0000256" key="2">
    <source>
        <dbReference type="ARBA" id="ARBA00023136"/>
    </source>
</evidence>
<protein>
    <recommendedName>
        <fullName evidence="3">Bacterial surface antigen (D15) domain-containing protein</fullName>
    </recommendedName>
</protein>
<dbReference type="EMBL" id="LQBQ01000001">
    <property type="protein sequence ID" value="KUJ86234.1"/>
    <property type="molecule type" value="Genomic_DNA"/>
</dbReference>
<proteinExistence type="predicted"/>
<feature type="domain" description="Bacterial surface antigen (D15)" evidence="3">
    <location>
        <begin position="189"/>
        <end position="361"/>
    </location>
</feature>
<organism evidence="4 5">
    <name type="scientific">Ruegeria marisrubri</name>
    <dbReference type="NCBI Taxonomy" id="1685379"/>
    <lineage>
        <taxon>Bacteria</taxon>
        <taxon>Pseudomonadati</taxon>
        <taxon>Pseudomonadota</taxon>
        <taxon>Alphaproteobacteria</taxon>
        <taxon>Rhodobacterales</taxon>
        <taxon>Roseobacteraceae</taxon>
        <taxon>Ruegeria</taxon>
    </lineage>
</organism>
<evidence type="ECO:0000256" key="1">
    <source>
        <dbReference type="ARBA" id="ARBA00004370"/>
    </source>
</evidence>
<gene>
    <name evidence="4" type="ORF">AVO45_02335</name>
</gene>
<dbReference type="InterPro" id="IPR000184">
    <property type="entry name" value="Bac_surfAg_D15"/>
</dbReference>
<evidence type="ECO:0000313" key="4">
    <source>
        <dbReference type="EMBL" id="KUJ86234.1"/>
    </source>
</evidence>
<dbReference type="AlphaFoldDB" id="A0A117KHF6"/>